<keyword evidence="4" id="KW-1185">Reference proteome</keyword>
<dbReference type="Proteomes" id="UP001054252">
    <property type="component" value="Unassembled WGS sequence"/>
</dbReference>
<protein>
    <recommendedName>
        <fullName evidence="2">DUF4216 domain-containing protein</fullName>
    </recommendedName>
</protein>
<feature type="region of interest" description="Disordered" evidence="1">
    <location>
        <begin position="173"/>
        <end position="206"/>
    </location>
</feature>
<feature type="region of interest" description="Disordered" evidence="1">
    <location>
        <begin position="119"/>
        <end position="140"/>
    </location>
</feature>
<dbReference type="AlphaFoldDB" id="A0AAV5MBP3"/>
<evidence type="ECO:0000256" key="1">
    <source>
        <dbReference type="SAM" id="MobiDB-lite"/>
    </source>
</evidence>
<evidence type="ECO:0000259" key="2">
    <source>
        <dbReference type="Pfam" id="PF13952"/>
    </source>
</evidence>
<sequence length="206" mass="24027">MNSGVCITGTTGTESDLDFYGLLQEVIELQYVGSTHRQTVVLFKCDWYEIPLARGIVVDRKHRLIDINPNRKLRTYEPFILASQAKHVYYTPYPSHNSNRKGWLAALKCRAKSIIEMPDEQEDQHDEQEPIFQDDDPLPPQPTKTDLIFYEPIQHTNGTIYAINVEFEDVNDDREFEDEYEEEEFENYSTSEEDNIEYISESDSSD</sequence>
<evidence type="ECO:0000313" key="3">
    <source>
        <dbReference type="EMBL" id="GKV46918.1"/>
    </source>
</evidence>
<dbReference type="PANTHER" id="PTHR48258:SF4">
    <property type="entry name" value="DUF4216 DOMAIN-CONTAINING PROTEIN"/>
    <property type="match status" value="1"/>
</dbReference>
<proteinExistence type="predicted"/>
<dbReference type="Pfam" id="PF13952">
    <property type="entry name" value="DUF4216"/>
    <property type="match status" value="1"/>
</dbReference>
<name>A0AAV5MBP3_9ROSI</name>
<evidence type="ECO:0000313" key="4">
    <source>
        <dbReference type="Proteomes" id="UP001054252"/>
    </source>
</evidence>
<dbReference type="EMBL" id="BPVZ01000218">
    <property type="protein sequence ID" value="GKV46918.1"/>
    <property type="molecule type" value="Genomic_DNA"/>
</dbReference>
<feature type="domain" description="DUF4216" evidence="2">
    <location>
        <begin position="27"/>
        <end position="104"/>
    </location>
</feature>
<gene>
    <name evidence="3" type="ORF">SLEP1_g53877</name>
</gene>
<feature type="compositionally biased region" description="Acidic residues" evidence="1">
    <location>
        <begin position="173"/>
        <end position="196"/>
    </location>
</feature>
<dbReference type="PANTHER" id="PTHR48258">
    <property type="entry name" value="DUF4218 DOMAIN-CONTAINING PROTEIN-RELATED"/>
    <property type="match status" value="1"/>
</dbReference>
<reference evidence="3 4" key="1">
    <citation type="journal article" date="2021" name="Commun. Biol.">
        <title>The genome of Shorea leprosula (Dipterocarpaceae) highlights the ecological relevance of drought in aseasonal tropical rainforests.</title>
        <authorList>
            <person name="Ng K.K.S."/>
            <person name="Kobayashi M.J."/>
            <person name="Fawcett J.A."/>
            <person name="Hatakeyama M."/>
            <person name="Paape T."/>
            <person name="Ng C.H."/>
            <person name="Ang C.C."/>
            <person name="Tnah L.H."/>
            <person name="Lee C.T."/>
            <person name="Nishiyama T."/>
            <person name="Sese J."/>
            <person name="O'Brien M.J."/>
            <person name="Copetti D."/>
            <person name="Mohd Noor M.I."/>
            <person name="Ong R.C."/>
            <person name="Putra M."/>
            <person name="Sireger I.Z."/>
            <person name="Indrioko S."/>
            <person name="Kosugi Y."/>
            <person name="Izuno A."/>
            <person name="Isagi Y."/>
            <person name="Lee S.L."/>
            <person name="Shimizu K.K."/>
        </authorList>
    </citation>
    <scope>NUCLEOTIDE SEQUENCE [LARGE SCALE GENOMIC DNA]</scope>
    <source>
        <strain evidence="3">214</strain>
    </source>
</reference>
<accession>A0AAV5MBP3</accession>
<dbReference type="InterPro" id="IPR025312">
    <property type="entry name" value="DUF4216"/>
</dbReference>
<comment type="caution">
    <text evidence="3">The sequence shown here is derived from an EMBL/GenBank/DDBJ whole genome shotgun (WGS) entry which is preliminary data.</text>
</comment>
<organism evidence="3 4">
    <name type="scientific">Rubroshorea leprosula</name>
    <dbReference type="NCBI Taxonomy" id="152421"/>
    <lineage>
        <taxon>Eukaryota</taxon>
        <taxon>Viridiplantae</taxon>
        <taxon>Streptophyta</taxon>
        <taxon>Embryophyta</taxon>
        <taxon>Tracheophyta</taxon>
        <taxon>Spermatophyta</taxon>
        <taxon>Magnoliopsida</taxon>
        <taxon>eudicotyledons</taxon>
        <taxon>Gunneridae</taxon>
        <taxon>Pentapetalae</taxon>
        <taxon>rosids</taxon>
        <taxon>malvids</taxon>
        <taxon>Malvales</taxon>
        <taxon>Dipterocarpaceae</taxon>
        <taxon>Rubroshorea</taxon>
    </lineage>
</organism>